<accession>A0A183IQ55</accession>
<name>A0A183IQ55_9BILA</name>
<sequence length="175" mass="19421">MHGDVVPSVTAEQLLARESYFDVAWTGEKQTGCTSRSVSYSTGAGDGRERFVASSSPAGVLVWCSRRTRWQTMWWSGSTFFTLKSLTEFLHGSFTGKDFNISRMAVAVAFAVKNRRNKIVAAIRSDFRICYTSMTMSMTSPACHAFCHGARSLSFGVDLLDEAIDSERFVREGNI</sequence>
<proteinExistence type="predicted"/>
<evidence type="ECO:0000313" key="1">
    <source>
        <dbReference type="EMBL" id="VDP08213.1"/>
    </source>
</evidence>
<gene>
    <name evidence="1" type="ORF">SBAD_LOCUS5752</name>
</gene>
<dbReference type="WBParaSite" id="SBAD_0000598001-mRNA-1">
    <property type="protein sequence ID" value="SBAD_0000598001-mRNA-1"/>
    <property type="gene ID" value="SBAD_0000598001"/>
</dbReference>
<organism evidence="3">
    <name type="scientific">Soboliphyme baturini</name>
    <dbReference type="NCBI Taxonomy" id="241478"/>
    <lineage>
        <taxon>Eukaryota</taxon>
        <taxon>Metazoa</taxon>
        <taxon>Ecdysozoa</taxon>
        <taxon>Nematoda</taxon>
        <taxon>Enoplea</taxon>
        <taxon>Dorylaimia</taxon>
        <taxon>Dioctophymatida</taxon>
        <taxon>Dioctophymatoidea</taxon>
        <taxon>Soboliphymatidae</taxon>
        <taxon>Soboliphyme</taxon>
    </lineage>
</organism>
<protein>
    <submittedName>
        <fullName evidence="1 3">Uncharacterized protein</fullName>
    </submittedName>
</protein>
<dbReference type="EMBL" id="UZAM01009221">
    <property type="protein sequence ID" value="VDP08213.1"/>
    <property type="molecule type" value="Genomic_DNA"/>
</dbReference>
<keyword evidence="2" id="KW-1185">Reference proteome</keyword>
<evidence type="ECO:0000313" key="3">
    <source>
        <dbReference type="WBParaSite" id="SBAD_0000598001-mRNA-1"/>
    </source>
</evidence>
<evidence type="ECO:0000313" key="2">
    <source>
        <dbReference type="Proteomes" id="UP000270296"/>
    </source>
</evidence>
<dbReference type="Proteomes" id="UP000270296">
    <property type="component" value="Unassembled WGS sequence"/>
</dbReference>
<reference evidence="3" key="1">
    <citation type="submission" date="2016-06" db="UniProtKB">
        <authorList>
            <consortium name="WormBaseParasite"/>
        </authorList>
    </citation>
    <scope>IDENTIFICATION</scope>
</reference>
<reference evidence="1 2" key="2">
    <citation type="submission" date="2018-11" db="EMBL/GenBank/DDBJ databases">
        <authorList>
            <consortium name="Pathogen Informatics"/>
        </authorList>
    </citation>
    <scope>NUCLEOTIDE SEQUENCE [LARGE SCALE GENOMIC DNA]</scope>
</reference>
<dbReference type="AlphaFoldDB" id="A0A183IQ55"/>